<dbReference type="PANTHER" id="PTHR21529:SF4">
    <property type="entry name" value="TPR AND ANKYRIN REPEAT-CONTAINING PROTEIN 1"/>
    <property type="match status" value="1"/>
</dbReference>
<name>A0A834GJL7_RHOSS</name>
<dbReference type="AlphaFoldDB" id="A0A834GJL7"/>
<dbReference type="EMBL" id="WJXA01000009">
    <property type="protein sequence ID" value="KAF7133509.1"/>
    <property type="molecule type" value="Genomic_DNA"/>
</dbReference>
<evidence type="ECO:0000313" key="3">
    <source>
        <dbReference type="Proteomes" id="UP000626092"/>
    </source>
</evidence>
<accession>A0A834GJL7</accession>
<evidence type="ECO:0000256" key="1">
    <source>
        <dbReference type="SAM" id="MobiDB-lite"/>
    </source>
</evidence>
<dbReference type="Proteomes" id="UP000626092">
    <property type="component" value="Unassembled WGS sequence"/>
</dbReference>
<feature type="compositionally biased region" description="Polar residues" evidence="1">
    <location>
        <begin position="635"/>
        <end position="644"/>
    </location>
</feature>
<organism evidence="2 3">
    <name type="scientific">Rhododendron simsii</name>
    <name type="common">Sims's rhododendron</name>
    <dbReference type="NCBI Taxonomy" id="118357"/>
    <lineage>
        <taxon>Eukaryota</taxon>
        <taxon>Viridiplantae</taxon>
        <taxon>Streptophyta</taxon>
        <taxon>Embryophyta</taxon>
        <taxon>Tracheophyta</taxon>
        <taxon>Spermatophyta</taxon>
        <taxon>Magnoliopsida</taxon>
        <taxon>eudicotyledons</taxon>
        <taxon>Gunneridae</taxon>
        <taxon>Pentapetalae</taxon>
        <taxon>asterids</taxon>
        <taxon>Ericales</taxon>
        <taxon>Ericaceae</taxon>
        <taxon>Ericoideae</taxon>
        <taxon>Rhodoreae</taxon>
        <taxon>Rhododendron</taxon>
    </lineage>
</organism>
<feature type="compositionally biased region" description="Basic residues" evidence="1">
    <location>
        <begin position="694"/>
        <end position="713"/>
    </location>
</feature>
<sequence>MEEESENFSEAAEIAKTRGDILLEADLLRKAGCFNEACMLILKYVFATSMWVSRSKGWPLKHFPEANETFEKAKSFAKNESELFYKFVCCEASILSNEETNLFSLNQYLNASHGNKSLTGEILSTRRILDVHLHLSALKYEWEDGLAADLSEHCEQSVNNISYVILNSDAYWVKDITDRFLQRSGKLVSSDARHFVSAPRSHWRWELLYVGLKVLETLEALHKLSVAKFLLGSKYLDCKYYDAQTLHNFLNLSTGYLDFKGKLTSGLIGRVVMIWLGSRKPTEEIYKKILKRFDENPLWREVINDLSGNTESESSRESTSGNLTEAPRELLGRNDIMLQLPREFYDVFRKARKRVDVNIIAESFMKIGNPLLTVRLGENCSKFISPNGPHAIFVDLRVTHRKEDIMEVLFPMDTKAPPGHPVSVMMDTTNSCGKELPLSNENQEKTPEALFSESATLADKKMNRQGNVNNFVSSISKIKVEVEKIINLISVALTKSGGKLFLNEDGFPVLKPIEGCNTPVTPADMFSVMLDEFEQLSYALNVRSLKRLPGSRSLSAEDGEWSECVTSRPGCGGQLLRVVECSSEVVTGRLGLKDLLISSDSELKENATVITSFLRNFHLRRPKRETMLNQLRMPNDTNADNEASETSKSDENKGNHKGEETSTADKAKALDATVVSGIQNSGNSRDTETNKGKGNNKSKKKNKGKGGRKKEKK</sequence>
<comment type="caution">
    <text evidence="2">The sequence shown here is derived from an EMBL/GenBank/DDBJ whole genome shotgun (WGS) entry which is preliminary data.</text>
</comment>
<feature type="region of interest" description="Disordered" evidence="1">
    <location>
        <begin position="625"/>
        <end position="713"/>
    </location>
</feature>
<feature type="compositionally biased region" description="Basic and acidic residues" evidence="1">
    <location>
        <begin position="645"/>
        <end position="669"/>
    </location>
</feature>
<dbReference type="OrthoDB" id="3156807at2759"/>
<gene>
    <name evidence="2" type="ORF">RHSIM_Rhsim09G0081400</name>
</gene>
<evidence type="ECO:0000313" key="2">
    <source>
        <dbReference type="EMBL" id="KAF7133509.1"/>
    </source>
</evidence>
<dbReference type="InterPro" id="IPR039904">
    <property type="entry name" value="TRANK1"/>
</dbReference>
<proteinExistence type="predicted"/>
<protein>
    <submittedName>
        <fullName evidence="2">Uncharacterized protein</fullName>
    </submittedName>
</protein>
<reference evidence="2" key="1">
    <citation type="submission" date="2019-11" db="EMBL/GenBank/DDBJ databases">
        <authorList>
            <person name="Liu Y."/>
            <person name="Hou J."/>
            <person name="Li T.-Q."/>
            <person name="Guan C.-H."/>
            <person name="Wu X."/>
            <person name="Wu H.-Z."/>
            <person name="Ling F."/>
            <person name="Zhang R."/>
            <person name="Shi X.-G."/>
            <person name="Ren J.-P."/>
            <person name="Chen E.-F."/>
            <person name="Sun J.-M."/>
        </authorList>
    </citation>
    <scope>NUCLEOTIDE SEQUENCE</scope>
    <source>
        <strain evidence="2">Adult_tree_wgs_1</strain>
        <tissue evidence="2">Leaves</tissue>
    </source>
</reference>
<keyword evidence="3" id="KW-1185">Reference proteome</keyword>
<dbReference type="PANTHER" id="PTHR21529">
    <property type="entry name" value="MAMMARY TURMOR VIRUS RECEPTOR HOMOLOG 1, 2 MTVR1, 2"/>
    <property type="match status" value="1"/>
</dbReference>